<sequence length="127" mass="14165">MLLISISLSAELLQIIREGAVLVNRGRRDGEWLYQLLLILSPTAITNCISRPSMRSEPKNLSHIQQGWSHRAHSEVKGIAGRILEAQSNSQWILILVHRMLGQKDGIIYPSLPPVISIPLKESISPV</sequence>
<keyword evidence="2" id="KW-1185">Reference proteome</keyword>
<evidence type="ECO:0000313" key="1">
    <source>
        <dbReference type="EMBL" id="KAI5323937.1"/>
    </source>
</evidence>
<comment type="caution">
    <text evidence="1">The sequence shown here is derived from an EMBL/GenBank/DDBJ whole genome shotgun (WGS) entry which is preliminary data.</text>
</comment>
<proteinExistence type="predicted"/>
<dbReference type="Proteomes" id="UP001054821">
    <property type="component" value="Chromosome 6"/>
</dbReference>
<dbReference type="AlphaFoldDB" id="A0AAD4VGU3"/>
<dbReference type="EMBL" id="JAJFAZ020000006">
    <property type="protein sequence ID" value="KAI5323937.1"/>
    <property type="molecule type" value="Genomic_DNA"/>
</dbReference>
<name>A0AAD4VGU3_PRUDU</name>
<evidence type="ECO:0000313" key="2">
    <source>
        <dbReference type="Proteomes" id="UP001054821"/>
    </source>
</evidence>
<protein>
    <submittedName>
        <fullName evidence="1">Uncharacterized protein</fullName>
    </submittedName>
</protein>
<organism evidence="1 2">
    <name type="scientific">Prunus dulcis</name>
    <name type="common">Almond</name>
    <name type="synonym">Amygdalus dulcis</name>
    <dbReference type="NCBI Taxonomy" id="3755"/>
    <lineage>
        <taxon>Eukaryota</taxon>
        <taxon>Viridiplantae</taxon>
        <taxon>Streptophyta</taxon>
        <taxon>Embryophyta</taxon>
        <taxon>Tracheophyta</taxon>
        <taxon>Spermatophyta</taxon>
        <taxon>Magnoliopsida</taxon>
        <taxon>eudicotyledons</taxon>
        <taxon>Gunneridae</taxon>
        <taxon>Pentapetalae</taxon>
        <taxon>rosids</taxon>
        <taxon>fabids</taxon>
        <taxon>Rosales</taxon>
        <taxon>Rosaceae</taxon>
        <taxon>Amygdaloideae</taxon>
        <taxon>Amygdaleae</taxon>
        <taxon>Prunus</taxon>
    </lineage>
</organism>
<reference evidence="1 2" key="1">
    <citation type="journal article" date="2022" name="G3 (Bethesda)">
        <title>Whole-genome sequence and methylome profiling of the almond [Prunus dulcis (Mill.) D.A. Webb] cultivar 'Nonpareil'.</title>
        <authorList>
            <person name="D'Amico-Willman K.M."/>
            <person name="Ouma W.Z."/>
            <person name="Meulia T."/>
            <person name="Sideli G.M."/>
            <person name="Gradziel T.M."/>
            <person name="Fresnedo-Ramirez J."/>
        </authorList>
    </citation>
    <scope>NUCLEOTIDE SEQUENCE [LARGE SCALE GENOMIC DNA]</scope>
    <source>
        <strain evidence="1">Clone GOH B32 T37-40</strain>
    </source>
</reference>
<gene>
    <name evidence="1" type="ORF">L3X38_033010</name>
</gene>
<accession>A0AAD4VGU3</accession>